<dbReference type="PANTHER" id="PTHR33737">
    <property type="entry name" value="OS05G0121800 PROTEIN"/>
    <property type="match status" value="1"/>
</dbReference>
<feature type="compositionally biased region" description="Low complexity" evidence="1">
    <location>
        <begin position="303"/>
        <end position="315"/>
    </location>
</feature>
<proteinExistence type="predicted"/>
<feature type="compositionally biased region" description="Polar residues" evidence="1">
    <location>
        <begin position="284"/>
        <end position="302"/>
    </location>
</feature>
<name>A0A5J4ZJE2_9ASTE</name>
<dbReference type="InterPro" id="IPR045882">
    <property type="entry name" value="GPT1/2"/>
</dbReference>
<dbReference type="OrthoDB" id="1931260at2759"/>
<feature type="region of interest" description="Disordered" evidence="1">
    <location>
        <begin position="195"/>
        <end position="328"/>
    </location>
</feature>
<keyword evidence="3" id="KW-1185">Reference proteome</keyword>
<evidence type="ECO:0000256" key="1">
    <source>
        <dbReference type="SAM" id="MobiDB-lite"/>
    </source>
</evidence>
<dbReference type="PANTHER" id="PTHR33737:SF2">
    <property type="entry name" value="OS12G0102700 PROTEIN"/>
    <property type="match status" value="1"/>
</dbReference>
<accession>A0A5J4ZJE2</accession>
<protein>
    <submittedName>
        <fullName evidence="2">Uncharacterized protein</fullName>
    </submittedName>
</protein>
<evidence type="ECO:0000313" key="3">
    <source>
        <dbReference type="Proteomes" id="UP000325577"/>
    </source>
</evidence>
<sequence length="328" mass="35068">MDESEKADLEVKGFSLVDISLENDSLISASSSSGFLIDLQSLEHLNDQTRKNGKCNLRKSLAWDSAFFTSAGVLDPEELSSMIDGVEKSGRNLLPGIEEDTRRSTDSISTLESESLTLDVLEADLFEDIRASIQKSSRASNVASSNSKSASQETEYQALHSAKKLDLPSPNMMKAKSASKKHPIVIKEQGRLIKQGSGCPQVKQMKPVPRNGDSSSSHAKPPKLIGRANPISVVPTKRASLGTSRVKMENDNVKGNTVANKGTLASKIPGLGVSRRVLPKPARSSKSSYMGSSTVTKTESTRSSSCDSSASASSDNIGRSPLNVGRKD</sequence>
<gene>
    <name evidence="2" type="ORF">F0562_016426</name>
</gene>
<feature type="compositionally biased region" description="Low complexity" evidence="1">
    <location>
        <begin position="136"/>
        <end position="151"/>
    </location>
</feature>
<feature type="region of interest" description="Disordered" evidence="1">
    <location>
        <begin position="136"/>
        <end position="181"/>
    </location>
</feature>
<organism evidence="2 3">
    <name type="scientific">Nyssa sinensis</name>
    <dbReference type="NCBI Taxonomy" id="561372"/>
    <lineage>
        <taxon>Eukaryota</taxon>
        <taxon>Viridiplantae</taxon>
        <taxon>Streptophyta</taxon>
        <taxon>Embryophyta</taxon>
        <taxon>Tracheophyta</taxon>
        <taxon>Spermatophyta</taxon>
        <taxon>Magnoliopsida</taxon>
        <taxon>eudicotyledons</taxon>
        <taxon>Gunneridae</taxon>
        <taxon>Pentapetalae</taxon>
        <taxon>asterids</taxon>
        <taxon>Cornales</taxon>
        <taxon>Nyssaceae</taxon>
        <taxon>Nyssa</taxon>
    </lineage>
</organism>
<evidence type="ECO:0000313" key="2">
    <source>
        <dbReference type="EMBL" id="KAA8518800.1"/>
    </source>
</evidence>
<dbReference type="EMBL" id="CM018050">
    <property type="protein sequence ID" value="KAA8518800.1"/>
    <property type="molecule type" value="Genomic_DNA"/>
</dbReference>
<reference evidence="2 3" key="1">
    <citation type="submission" date="2019-09" db="EMBL/GenBank/DDBJ databases">
        <title>A chromosome-level genome assembly of the Chinese tupelo Nyssa sinensis.</title>
        <authorList>
            <person name="Yang X."/>
            <person name="Kang M."/>
            <person name="Yang Y."/>
            <person name="Xiong H."/>
            <person name="Wang M."/>
            <person name="Zhang Z."/>
            <person name="Wang Z."/>
            <person name="Wu H."/>
            <person name="Ma T."/>
            <person name="Liu J."/>
            <person name="Xi Z."/>
        </authorList>
    </citation>
    <scope>NUCLEOTIDE SEQUENCE [LARGE SCALE GENOMIC DNA]</scope>
    <source>
        <strain evidence="2">J267</strain>
        <tissue evidence="2">Leaf</tissue>
    </source>
</reference>
<dbReference type="GO" id="GO:0008017">
    <property type="term" value="F:microtubule binding"/>
    <property type="evidence" value="ECO:0007669"/>
    <property type="project" value="InterPro"/>
</dbReference>
<dbReference type="Proteomes" id="UP000325577">
    <property type="component" value="Linkage Group LG7"/>
</dbReference>
<dbReference type="AlphaFoldDB" id="A0A5J4ZJE2"/>